<dbReference type="PANTHER" id="PTHR11439:SF444">
    <property type="entry name" value="HELICASE ATP-BINDING DOMAIN-CONTAINING PROTEIN"/>
    <property type="match status" value="1"/>
</dbReference>
<dbReference type="PANTHER" id="PTHR11439">
    <property type="entry name" value="GAG-POL-RELATED RETROTRANSPOSON"/>
    <property type="match status" value="1"/>
</dbReference>
<proteinExistence type="predicted"/>
<sequence>MIVLKDPSPYQRPVGRLLYLTITRPDISFVIQNLSQFMHSPKQSHMEAATSVVKYIKQSPRMGILMSSTASSKLHAYCDAD</sequence>
<accession>A0A0V0HTU8</accession>
<evidence type="ECO:0000313" key="1">
    <source>
        <dbReference type="EMBL" id="JAP23555.1"/>
    </source>
</evidence>
<reference evidence="1" key="1">
    <citation type="submission" date="2015-12" db="EMBL/GenBank/DDBJ databases">
        <title>Gene expression during late stages of embryo sac development: a critical building block for successful pollen-pistil interactions.</title>
        <authorList>
            <person name="Liu Y."/>
            <person name="Joly V."/>
            <person name="Sabar M."/>
            <person name="Matton D.P."/>
        </authorList>
    </citation>
    <scope>NUCLEOTIDE SEQUENCE</scope>
</reference>
<dbReference type="EMBL" id="GEDG01015345">
    <property type="protein sequence ID" value="JAP23555.1"/>
    <property type="molecule type" value="Transcribed_RNA"/>
</dbReference>
<protein>
    <submittedName>
        <fullName evidence="1">Putative ovule protein</fullName>
    </submittedName>
</protein>
<dbReference type="AlphaFoldDB" id="A0A0V0HTU8"/>
<organism evidence="1">
    <name type="scientific">Solanum chacoense</name>
    <name type="common">Chaco potato</name>
    <dbReference type="NCBI Taxonomy" id="4108"/>
    <lineage>
        <taxon>Eukaryota</taxon>
        <taxon>Viridiplantae</taxon>
        <taxon>Streptophyta</taxon>
        <taxon>Embryophyta</taxon>
        <taxon>Tracheophyta</taxon>
        <taxon>Spermatophyta</taxon>
        <taxon>Magnoliopsida</taxon>
        <taxon>eudicotyledons</taxon>
        <taxon>Gunneridae</taxon>
        <taxon>Pentapetalae</taxon>
        <taxon>asterids</taxon>
        <taxon>lamiids</taxon>
        <taxon>Solanales</taxon>
        <taxon>Solanaceae</taxon>
        <taxon>Solanoideae</taxon>
        <taxon>Solaneae</taxon>
        <taxon>Solanum</taxon>
    </lineage>
</organism>
<name>A0A0V0HTU8_SOLCH</name>